<proteinExistence type="predicted"/>
<evidence type="ECO:0000313" key="2">
    <source>
        <dbReference type="EMBL" id="KKM60838.1"/>
    </source>
</evidence>
<evidence type="ECO:0000256" key="1">
    <source>
        <dbReference type="SAM" id="MobiDB-lite"/>
    </source>
</evidence>
<name>A0A0F9IU48_9ZZZZ</name>
<sequence>MANIQKPKESWYITNISSGTLTIPTIPSLPKLKSGQRIDLLEYTDINAVSNSIIIRNYVNSGLLKLEEYIHTHEDKADVDHTHENKADINHIHEIEEDIHTHEDKADVDHTHSNKADVDHTHSNKADVDHTHSNKADINHTHDNMVISNRETGGTDSAGEGKQYIKLNIGGTIYKILHDGTL</sequence>
<reference evidence="2" key="1">
    <citation type="journal article" date="2015" name="Nature">
        <title>Complex archaea that bridge the gap between prokaryotes and eukaryotes.</title>
        <authorList>
            <person name="Spang A."/>
            <person name="Saw J.H."/>
            <person name="Jorgensen S.L."/>
            <person name="Zaremba-Niedzwiedzka K."/>
            <person name="Martijn J."/>
            <person name="Lind A.E."/>
            <person name="van Eijk R."/>
            <person name="Schleper C."/>
            <person name="Guy L."/>
            <person name="Ettema T.J."/>
        </authorList>
    </citation>
    <scope>NUCLEOTIDE SEQUENCE</scope>
</reference>
<feature type="region of interest" description="Disordered" evidence="1">
    <location>
        <begin position="109"/>
        <end position="137"/>
    </location>
</feature>
<comment type="caution">
    <text evidence="2">The sequence shown here is derived from an EMBL/GenBank/DDBJ whole genome shotgun (WGS) entry which is preliminary data.</text>
</comment>
<protein>
    <submittedName>
        <fullName evidence="2">Uncharacterized protein</fullName>
    </submittedName>
</protein>
<dbReference type="EMBL" id="LAZR01011599">
    <property type="protein sequence ID" value="KKM60838.1"/>
    <property type="molecule type" value="Genomic_DNA"/>
</dbReference>
<organism evidence="2">
    <name type="scientific">marine sediment metagenome</name>
    <dbReference type="NCBI Taxonomy" id="412755"/>
    <lineage>
        <taxon>unclassified sequences</taxon>
        <taxon>metagenomes</taxon>
        <taxon>ecological metagenomes</taxon>
    </lineage>
</organism>
<gene>
    <name evidence="2" type="ORF">LCGC14_1537750</name>
</gene>
<accession>A0A0F9IU48</accession>
<dbReference type="AlphaFoldDB" id="A0A0F9IU48"/>